<dbReference type="InParanoid" id="A0A1E1LPQ3"/>
<dbReference type="SUPFAM" id="SSF140931">
    <property type="entry name" value="Fic-like"/>
    <property type="match status" value="1"/>
</dbReference>
<dbReference type="EMBL" id="FJUW01000064">
    <property type="protein sequence ID" value="CZT11839.1"/>
    <property type="molecule type" value="Genomic_DNA"/>
</dbReference>
<dbReference type="PROSITE" id="PS51459">
    <property type="entry name" value="FIDO"/>
    <property type="match status" value="1"/>
</dbReference>
<evidence type="ECO:0000256" key="1">
    <source>
        <dbReference type="PIRSR" id="PIRSR640198-1"/>
    </source>
</evidence>
<evidence type="ECO:0000313" key="4">
    <source>
        <dbReference type="EMBL" id="CZT11839.1"/>
    </source>
</evidence>
<reference evidence="5" key="1">
    <citation type="submission" date="2016-03" db="EMBL/GenBank/DDBJ databases">
        <authorList>
            <person name="Ploux O."/>
        </authorList>
    </citation>
    <scope>NUCLEOTIDE SEQUENCE [LARGE SCALE GENOMIC DNA]</scope>
    <source>
        <strain evidence="5">UK7</strain>
    </source>
</reference>
<dbReference type="InterPro" id="IPR040198">
    <property type="entry name" value="Fido_containing"/>
</dbReference>
<dbReference type="InterPro" id="IPR003812">
    <property type="entry name" value="Fido"/>
</dbReference>
<evidence type="ECO:0000313" key="5">
    <source>
        <dbReference type="Proteomes" id="UP000178129"/>
    </source>
</evidence>
<accession>A0A1E1LPQ3</accession>
<feature type="active site" evidence="1">
    <location>
        <position position="308"/>
    </location>
</feature>
<dbReference type="AlphaFoldDB" id="A0A1E1LPQ3"/>
<dbReference type="PANTHER" id="PTHR13504">
    <property type="entry name" value="FIDO DOMAIN-CONTAINING PROTEIN DDB_G0283145"/>
    <property type="match status" value="1"/>
</dbReference>
<keyword evidence="2" id="KW-0547">Nucleotide-binding</keyword>
<dbReference type="Gene3D" id="1.10.3290.10">
    <property type="entry name" value="Fido-like domain"/>
    <property type="match status" value="1"/>
</dbReference>
<organism evidence="4 5">
    <name type="scientific">Rhynchosporium graminicola</name>
    <dbReference type="NCBI Taxonomy" id="2792576"/>
    <lineage>
        <taxon>Eukaryota</taxon>
        <taxon>Fungi</taxon>
        <taxon>Dikarya</taxon>
        <taxon>Ascomycota</taxon>
        <taxon>Pezizomycotina</taxon>
        <taxon>Leotiomycetes</taxon>
        <taxon>Helotiales</taxon>
        <taxon>Ploettnerulaceae</taxon>
        <taxon>Rhynchosporium</taxon>
    </lineage>
</organism>
<dbReference type="GO" id="GO:0005524">
    <property type="term" value="F:ATP binding"/>
    <property type="evidence" value="ECO:0007669"/>
    <property type="project" value="UniProtKB-KW"/>
</dbReference>
<keyword evidence="5" id="KW-1185">Reference proteome</keyword>
<evidence type="ECO:0000259" key="3">
    <source>
        <dbReference type="PROSITE" id="PS51459"/>
    </source>
</evidence>
<comment type="caution">
    <text evidence="4">The sequence shown here is derived from an EMBL/GenBank/DDBJ whole genome shotgun (WGS) entry which is preliminary data.</text>
</comment>
<dbReference type="Pfam" id="PF02661">
    <property type="entry name" value="Fic"/>
    <property type="match status" value="1"/>
</dbReference>
<name>A0A1E1LPQ3_9HELO</name>
<dbReference type="STRING" id="914237.A0A1E1LPQ3"/>
<feature type="domain" description="Fido" evidence="3">
    <location>
        <begin position="216"/>
        <end position="372"/>
    </location>
</feature>
<evidence type="ECO:0000256" key="2">
    <source>
        <dbReference type="PIRSR" id="PIRSR640198-2"/>
    </source>
</evidence>
<dbReference type="Proteomes" id="UP000178129">
    <property type="component" value="Unassembled WGS sequence"/>
</dbReference>
<protein>
    <recommendedName>
        <fullName evidence="3">Fido domain-containing protein</fullName>
    </recommendedName>
</protein>
<dbReference type="PANTHER" id="PTHR13504:SF38">
    <property type="entry name" value="FIDO DOMAIN-CONTAINING PROTEIN"/>
    <property type="match status" value="1"/>
</dbReference>
<feature type="binding site" evidence="2">
    <location>
        <begin position="312"/>
        <end position="319"/>
    </location>
    <ligand>
        <name>ATP</name>
        <dbReference type="ChEBI" id="CHEBI:30616"/>
    </ligand>
</feature>
<proteinExistence type="predicted"/>
<dbReference type="InterPro" id="IPR036597">
    <property type="entry name" value="Fido-like_dom_sf"/>
</dbReference>
<sequence>MTSHKRKSLDAAFANLNVARTRSKSPSKSLKMSITSTLRRSIRSTGFPAWKTLRGLSSPNPEQCNFTLKMDENYRKYRRGQEKVDVVFERSAAVIEELKANFQNDDYGMHLESYIEFTADSMAHLVFGSNMQERAGMGLDETIKLCREVFEGKNIDPTEISPRSPEYAAQLEFLVTQGFEENPDAYHVIRSRREVIQHAQALKHILDAALNRDEPLTEELIRETHRILCQGIDLDTKTSLRNVQYAGLYRDTMAMAGATVFTAPEKVPAAMQRLISDFNEDIENREKHQEMDPFYLAADICQDFVMIHPFKDGNGRMCRLIANAFLMKYSGIVISIGEHDHDRKAYLEIAELAGDGETEEQARGTLAGFFLEKADRTLSKLKGKLAAVKNKQ</sequence>
<keyword evidence="2" id="KW-0067">ATP-binding</keyword>
<gene>
    <name evidence="4" type="ORF">RCO7_07474</name>
</gene>